<dbReference type="SUPFAM" id="SSF53067">
    <property type="entry name" value="Actin-like ATPase domain"/>
    <property type="match status" value="1"/>
</dbReference>
<comment type="similarity">
    <text evidence="1">Belongs to the ROK (NagC/XylR) family.</text>
</comment>
<reference evidence="3" key="1">
    <citation type="journal article" date="2019" name="Int. J. Syst. Evol. Microbiol.">
        <title>The Global Catalogue of Microorganisms (GCM) 10K type strain sequencing project: providing services to taxonomists for standard genome sequencing and annotation.</title>
        <authorList>
            <consortium name="The Broad Institute Genomics Platform"/>
            <consortium name="The Broad Institute Genome Sequencing Center for Infectious Disease"/>
            <person name="Wu L."/>
            <person name="Ma J."/>
        </authorList>
    </citation>
    <scope>NUCLEOTIDE SEQUENCE [LARGE SCALE GENOMIC DNA]</scope>
    <source>
        <strain evidence="3">CGMCC 1.18575</strain>
    </source>
</reference>
<dbReference type="Proteomes" id="UP001596113">
    <property type="component" value="Unassembled WGS sequence"/>
</dbReference>
<dbReference type="Pfam" id="PF00480">
    <property type="entry name" value="ROK"/>
    <property type="match status" value="1"/>
</dbReference>
<dbReference type="PANTHER" id="PTHR18964">
    <property type="entry name" value="ROK (REPRESSOR, ORF, KINASE) FAMILY"/>
    <property type="match status" value="1"/>
</dbReference>
<dbReference type="InterPro" id="IPR049874">
    <property type="entry name" value="ROK_cs"/>
</dbReference>
<name>A0ABW0I3H0_9BACL</name>
<dbReference type="RefSeq" id="WP_378139376.1">
    <property type="nucleotide sequence ID" value="NZ_JBHSMI010000067.1"/>
</dbReference>
<evidence type="ECO:0000313" key="3">
    <source>
        <dbReference type="Proteomes" id="UP001596113"/>
    </source>
</evidence>
<dbReference type="EMBL" id="JBHSMI010000067">
    <property type="protein sequence ID" value="MFC5407055.1"/>
    <property type="molecule type" value="Genomic_DNA"/>
</dbReference>
<dbReference type="InterPro" id="IPR043129">
    <property type="entry name" value="ATPase_NBD"/>
</dbReference>
<dbReference type="Gene3D" id="3.30.420.40">
    <property type="match status" value="2"/>
</dbReference>
<proteinExistence type="inferred from homology"/>
<dbReference type="InterPro" id="IPR000600">
    <property type="entry name" value="ROK"/>
</dbReference>
<evidence type="ECO:0000313" key="2">
    <source>
        <dbReference type="EMBL" id="MFC5407055.1"/>
    </source>
</evidence>
<protein>
    <submittedName>
        <fullName evidence="2">ROK family protein</fullName>
    </submittedName>
</protein>
<accession>A0ABW0I3H0</accession>
<organism evidence="2 3">
    <name type="scientific">Cohnella soli</name>
    <dbReference type="NCBI Taxonomy" id="425005"/>
    <lineage>
        <taxon>Bacteria</taxon>
        <taxon>Bacillati</taxon>
        <taxon>Bacillota</taxon>
        <taxon>Bacilli</taxon>
        <taxon>Bacillales</taxon>
        <taxon>Paenibacillaceae</taxon>
        <taxon>Cohnella</taxon>
    </lineage>
</organism>
<dbReference type="PROSITE" id="PS01125">
    <property type="entry name" value="ROK"/>
    <property type="match status" value="1"/>
</dbReference>
<keyword evidence="3" id="KW-1185">Reference proteome</keyword>
<dbReference type="PANTHER" id="PTHR18964:SF149">
    <property type="entry name" value="BIFUNCTIONAL UDP-N-ACETYLGLUCOSAMINE 2-EPIMERASE_N-ACETYLMANNOSAMINE KINASE"/>
    <property type="match status" value="1"/>
</dbReference>
<gene>
    <name evidence="2" type="ORF">ACFPOF_30375</name>
</gene>
<evidence type="ECO:0000256" key="1">
    <source>
        <dbReference type="ARBA" id="ARBA00006479"/>
    </source>
</evidence>
<comment type="caution">
    <text evidence="2">The sequence shown here is derived from an EMBL/GenBank/DDBJ whole genome shotgun (WGS) entry which is preliminary data.</text>
</comment>
<sequence length="316" mass="31515">MSEKKVFAGVDLGGTKILIVLMDEGGNKLREAETATKASEGADAVIGRIVALLQQLIGPGDRLASIGVATAGTLNADEGIVALASNLGWKDVPLGKKLEESFGVPTSLENDANAAAYGEWAVGAGKGSQDCVYITVSTGIGAGIVSGGKLLRGRDNSAGELGHITLDWNGPKCPCGNVGCVELYASGTAIGRAGQRLAEERPDEAKALLSLAAGEPITSRHISAAAAAGDEAALALLSEAGRALGTGLVSIIHMANPEVIVLGGGASAIGEPLLAPMRKAIADLGIASMADGVRIIAPELGKEAGAIGAALLVANG</sequence>